<evidence type="ECO:0000256" key="1">
    <source>
        <dbReference type="ARBA" id="ARBA00004496"/>
    </source>
</evidence>
<keyword evidence="4 5" id="KW-0687">Ribonucleoprotein</keyword>
<reference evidence="6" key="1">
    <citation type="journal article" date="2020" name="mSystems">
        <title>Genome- and Community-Level Interaction Insights into Carbon Utilization and Element Cycling Functions of Hydrothermarchaeota in Hydrothermal Sediment.</title>
        <authorList>
            <person name="Zhou Z."/>
            <person name="Liu Y."/>
            <person name="Xu W."/>
            <person name="Pan J."/>
            <person name="Luo Z.H."/>
            <person name="Li M."/>
        </authorList>
    </citation>
    <scope>NUCLEOTIDE SEQUENCE [LARGE SCALE GENOMIC DNA]</scope>
    <source>
        <strain evidence="6">SpSt-1056</strain>
    </source>
</reference>
<comment type="function">
    <text evidence="5">Involved in targeting and insertion of nascent membrane proteins into the cytoplasmic membrane. Binds directly to 7S RNA and mediates binding of the 54 kDa subunit of the SRP.</text>
</comment>
<keyword evidence="2 5" id="KW-0963">Cytoplasm</keyword>
<dbReference type="GO" id="GO:0006617">
    <property type="term" value="P:SRP-dependent cotranslational protein targeting to membrane, signal sequence recognition"/>
    <property type="evidence" value="ECO:0007669"/>
    <property type="project" value="TreeGrafter"/>
</dbReference>
<dbReference type="InterPro" id="IPR002778">
    <property type="entry name" value="Signal_recog_particle_SRP19"/>
</dbReference>
<keyword evidence="3 5" id="KW-0733">Signal recognition particle</keyword>
<comment type="similarity">
    <text evidence="5">Belongs to the SRP19 family.</text>
</comment>
<sequence length="96" mass="10796">MIKKDGLIIWPAYFDAKNSRSAGRRIPIQLAAQRPTVDDLLNACKTLGWMAEKVEGAYPRTWYLKTGYLVVNPGQKLPKNAVVRKIAEALRKVGKK</sequence>
<accession>A0A7C5LDC1</accession>
<gene>
    <name evidence="5" type="primary">srp19</name>
    <name evidence="6" type="ORF">ENM11_07650</name>
</gene>
<evidence type="ECO:0000256" key="4">
    <source>
        <dbReference type="ARBA" id="ARBA00023274"/>
    </source>
</evidence>
<dbReference type="InterPro" id="IPR022938">
    <property type="entry name" value="SRP19_arc-type"/>
</dbReference>
<organism evidence="6">
    <name type="scientific">Caldiarchaeum subterraneum</name>
    <dbReference type="NCBI Taxonomy" id="311458"/>
    <lineage>
        <taxon>Archaea</taxon>
        <taxon>Nitrososphaerota</taxon>
        <taxon>Candidatus Caldarchaeales</taxon>
        <taxon>Candidatus Caldarchaeaceae</taxon>
        <taxon>Candidatus Caldarchaeum</taxon>
    </lineage>
</organism>
<dbReference type="Gene3D" id="3.30.56.30">
    <property type="entry name" value="Signal recognition particle, SRP19-like subunit"/>
    <property type="match status" value="1"/>
</dbReference>
<evidence type="ECO:0000256" key="2">
    <source>
        <dbReference type="ARBA" id="ARBA00022490"/>
    </source>
</evidence>
<dbReference type="Pfam" id="PF01922">
    <property type="entry name" value="SRP19"/>
    <property type="match status" value="1"/>
</dbReference>
<dbReference type="AlphaFoldDB" id="A0A7C5LDC1"/>
<comment type="subunit">
    <text evidence="5">Part of the signal recognition particle protein translocation system, which is composed of SRP and FtsY. Archaeal SRP consists of a 7S RNA molecule of 300 nucleotides and two protein subunits: SRP54 and SRP19.</text>
</comment>
<evidence type="ECO:0000256" key="5">
    <source>
        <dbReference type="HAMAP-Rule" id="MF_00305"/>
    </source>
</evidence>
<evidence type="ECO:0000256" key="3">
    <source>
        <dbReference type="ARBA" id="ARBA00023135"/>
    </source>
</evidence>
<dbReference type="GO" id="GO:0048500">
    <property type="term" value="C:signal recognition particle"/>
    <property type="evidence" value="ECO:0007669"/>
    <property type="project" value="UniProtKB-UniRule"/>
</dbReference>
<evidence type="ECO:0000313" key="6">
    <source>
        <dbReference type="EMBL" id="HHK69001.1"/>
    </source>
</evidence>
<dbReference type="PANTHER" id="PTHR17453">
    <property type="entry name" value="SIGNAL RECOGNITION PARTICLE 19 KD PROTEIN"/>
    <property type="match status" value="1"/>
</dbReference>
<name>A0A7C5LDC1_CALS0</name>
<dbReference type="PANTHER" id="PTHR17453:SF0">
    <property type="entry name" value="SIGNAL RECOGNITION PARTICLE 19 KDA PROTEIN"/>
    <property type="match status" value="1"/>
</dbReference>
<proteinExistence type="inferred from homology"/>
<comment type="caution">
    <text evidence="6">The sequence shown here is derived from an EMBL/GenBank/DDBJ whole genome shotgun (WGS) entry which is preliminary data.</text>
</comment>
<dbReference type="HAMAP" id="MF_00305">
    <property type="entry name" value="SRP19"/>
    <property type="match status" value="1"/>
</dbReference>
<dbReference type="InterPro" id="IPR036521">
    <property type="entry name" value="SRP19-like_sf"/>
</dbReference>
<dbReference type="GO" id="GO:0008312">
    <property type="term" value="F:7S RNA binding"/>
    <property type="evidence" value="ECO:0007669"/>
    <property type="project" value="UniProtKB-UniRule"/>
</dbReference>
<dbReference type="SUPFAM" id="SSF69695">
    <property type="entry name" value="SRP19"/>
    <property type="match status" value="1"/>
</dbReference>
<comment type="subcellular location">
    <subcellularLocation>
        <location evidence="1 5">Cytoplasm</location>
    </subcellularLocation>
</comment>
<dbReference type="EMBL" id="DRWN01000065">
    <property type="protein sequence ID" value="HHK69001.1"/>
    <property type="molecule type" value="Genomic_DNA"/>
</dbReference>
<protein>
    <recommendedName>
        <fullName evidence="5">Signal recognition particle 19 kDa protein</fullName>
        <shortName evidence="5">SRP19</shortName>
    </recommendedName>
</protein>
<keyword evidence="5" id="KW-0694">RNA-binding</keyword>